<gene>
    <name evidence="1" type="ORF">CDAR_460341</name>
</gene>
<proteinExistence type="predicted"/>
<evidence type="ECO:0000313" key="1">
    <source>
        <dbReference type="EMBL" id="GIX99782.1"/>
    </source>
</evidence>
<organism evidence="1 2">
    <name type="scientific">Caerostris darwini</name>
    <dbReference type="NCBI Taxonomy" id="1538125"/>
    <lineage>
        <taxon>Eukaryota</taxon>
        <taxon>Metazoa</taxon>
        <taxon>Ecdysozoa</taxon>
        <taxon>Arthropoda</taxon>
        <taxon>Chelicerata</taxon>
        <taxon>Arachnida</taxon>
        <taxon>Araneae</taxon>
        <taxon>Araneomorphae</taxon>
        <taxon>Entelegynae</taxon>
        <taxon>Araneoidea</taxon>
        <taxon>Araneidae</taxon>
        <taxon>Caerostris</taxon>
    </lineage>
</organism>
<evidence type="ECO:0008006" key="3">
    <source>
        <dbReference type="Google" id="ProtNLM"/>
    </source>
</evidence>
<dbReference type="AlphaFoldDB" id="A0AAV4PQ63"/>
<keyword evidence="2" id="KW-1185">Reference proteome</keyword>
<sequence length="199" mass="22527">MHLRRVGVLGGVLPVLYCHQGPTFNHQCGGANGWRNCAGRGKWAFFGRVPAFFESSSPGSNGLSGSQVIAYKRSAFAQRHFISAQHFEATASLVLVDRLRVAWWHSFREKSRLFFRRDLTVTVSCVVCVRNSLFVALEKIAVEKTRKDYYNLSVPVVCKFVENKKIIYFLALKVSKDLLPFRIVIELDYVIRLGIDGVL</sequence>
<accession>A0AAV4PQ63</accession>
<dbReference type="EMBL" id="BPLQ01003352">
    <property type="protein sequence ID" value="GIX99782.1"/>
    <property type="molecule type" value="Genomic_DNA"/>
</dbReference>
<evidence type="ECO:0000313" key="2">
    <source>
        <dbReference type="Proteomes" id="UP001054837"/>
    </source>
</evidence>
<name>A0AAV4PQ63_9ARAC</name>
<comment type="caution">
    <text evidence="1">The sequence shown here is derived from an EMBL/GenBank/DDBJ whole genome shotgun (WGS) entry which is preliminary data.</text>
</comment>
<reference evidence="1 2" key="1">
    <citation type="submission" date="2021-06" db="EMBL/GenBank/DDBJ databases">
        <title>Caerostris darwini draft genome.</title>
        <authorList>
            <person name="Kono N."/>
            <person name="Arakawa K."/>
        </authorList>
    </citation>
    <scope>NUCLEOTIDE SEQUENCE [LARGE SCALE GENOMIC DNA]</scope>
</reference>
<dbReference type="Proteomes" id="UP001054837">
    <property type="component" value="Unassembled WGS sequence"/>
</dbReference>
<protein>
    <recommendedName>
        <fullName evidence="3">Secreted protein</fullName>
    </recommendedName>
</protein>